<accession>A0A5J9T2S2</accession>
<dbReference type="AlphaFoldDB" id="A0A5J9T2S2"/>
<evidence type="ECO:0000313" key="4">
    <source>
        <dbReference type="Proteomes" id="UP000324897"/>
    </source>
</evidence>
<evidence type="ECO:0000313" key="3">
    <source>
        <dbReference type="EMBL" id="TVU05659.1"/>
    </source>
</evidence>
<keyword evidence="4" id="KW-1185">Reference proteome</keyword>
<protein>
    <recommendedName>
        <fullName evidence="5">Auxin-repressed protein</fullName>
    </recommendedName>
</protein>
<reference evidence="3 4" key="1">
    <citation type="journal article" date="2019" name="Sci. Rep.">
        <title>A high-quality genome of Eragrostis curvula grass provides insights into Poaceae evolution and supports new strategies to enhance forage quality.</title>
        <authorList>
            <person name="Carballo J."/>
            <person name="Santos B.A.C.M."/>
            <person name="Zappacosta D."/>
            <person name="Garbus I."/>
            <person name="Selva J.P."/>
            <person name="Gallo C.A."/>
            <person name="Diaz A."/>
            <person name="Albertini E."/>
            <person name="Caccamo M."/>
            <person name="Echenique V."/>
        </authorList>
    </citation>
    <scope>NUCLEOTIDE SEQUENCE [LARGE SCALE GENOMIC DNA]</scope>
    <source>
        <strain evidence="4">cv. Victoria</strain>
        <tissue evidence="3">Leaf</tissue>
    </source>
</reference>
<feature type="compositionally biased region" description="Polar residues" evidence="2">
    <location>
        <begin position="53"/>
        <end position="65"/>
    </location>
</feature>
<dbReference type="Pfam" id="PF05564">
    <property type="entry name" value="Auxin_repressed"/>
    <property type="match status" value="1"/>
</dbReference>
<proteinExistence type="inferred from homology"/>
<evidence type="ECO:0000256" key="1">
    <source>
        <dbReference type="ARBA" id="ARBA00010502"/>
    </source>
</evidence>
<sequence length="134" mass="14281">MGLLDQLWDETLAGPRPDSGLSKLRKSSSFSRFSWSSSSPVAANDTPPAPAMTRSTTMTALSVDTSPLGESYGSSGPESPASTLDSPFASAITPKGEGWRNFRRKPKVADGPETVFAPRSPTVYDWVVISSLDQ</sequence>
<evidence type="ECO:0000256" key="2">
    <source>
        <dbReference type="SAM" id="MobiDB-lite"/>
    </source>
</evidence>
<dbReference type="PANTHER" id="PTHR33565">
    <property type="entry name" value="DORMANCY-ASSOCIATED PROTEIN 1"/>
    <property type="match status" value="1"/>
</dbReference>
<organism evidence="3 4">
    <name type="scientific">Eragrostis curvula</name>
    <name type="common">weeping love grass</name>
    <dbReference type="NCBI Taxonomy" id="38414"/>
    <lineage>
        <taxon>Eukaryota</taxon>
        <taxon>Viridiplantae</taxon>
        <taxon>Streptophyta</taxon>
        <taxon>Embryophyta</taxon>
        <taxon>Tracheophyta</taxon>
        <taxon>Spermatophyta</taxon>
        <taxon>Magnoliopsida</taxon>
        <taxon>Liliopsida</taxon>
        <taxon>Poales</taxon>
        <taxon>Poaceae</taxon>
        <taxon>PACMAD clade</taxon>
        <taxon>Chloridoideae</taxon>
        <taxon>Eragrostideae</taxon>
        <taxon>Eragrostidinae</taxon>
        <taxon>Eragrostis</taxon>
    </lineage>
</organism>
<dbReference type="OrthoDB" id="2012405at2759"/>
<feature type="region of interest" description="Disordered" evidence="2">
    <location>
        <begin position="1"/>
        <end position="118"/>
    </location>
</feature>
<dbReference type="Proteomes" id="UP000324897">
    <property type="component" value="Unassembled WGS sequence"/>
</dbReference>
<comment type="caution">
    <text evidence="3">The sequence shown here is derived from an EMBL/GenBank/DDBJ whole genome shotgun (WGS) entry which is preliminary data.</text>
</comment>
<evidence type="ECO:0008006" key="5">
    <source>
        <dbReference type="Google" id="ProtNLM"/>
    </source>
</evidence>
<dbReference type="InterPro" id="IPR008406">
    <property type="entry name" value="DRM/ARP"/>
</dbReference>
<gene>
    <name evidence="3" type="ORF">EJB05_48830</name>
</gene>
<feature type="compositionally biased region" description="Low complexity" evidence="2">
    <location>
        <begin position="66"/>
        <end position="82"/>
    </location>
</feature>
<dbReference type="Gramene" id="TVU05659">
    <property type="protein sequence ID" value="TVU05659"/>
    <property type="gene ID" value="EJB05_48830"/>
</dbReference>
<feature type="compositionally biased region" description="Low complexity" evidence="2">
    <location>
        <begin position="19"/>
        <end position="39"/>
    </location>
</feature>
<dbReference type="EMBL" id="RWGY01000051">
    <property type="protein sequence ID" value="TVU05659.1"/>
    <property type="molecule type" value="Genomic_DNA"/>
</dbReference>
<name>A0A5J9T2S2_9POAL</name>
<comment type="similarity">
    <text evidence="1">Belongs to the DRM1/ARP family.</text>
</comment>
<dbReference type="PANTHER" id="PTHR33565:SF33">
    <property type="entry name" value="OS08G0453200 PROTEIN"/>
    <property type="match status" value="1"/>
</dbReference>